<feature type="region of interest" description="Disordered" evidence="1">
    <location>
        <begin position="364"/>
        <end position="387"/>
    </location>
</feature>
<dbReference type="EMBL" id="LBTR01000043">
    <property type="protein sequence ID" value="KKQ43724.1"/>
    <property type="molecule type" value="Genomic_DNA"/>
</dbReference>
<keyword evidence="2" id="KW-0812">Transmembrane</keyword>
<evidence type="ECO:0000313" key="4">
    <source>
        <dbReference type="Proteomes" id="UP000034603"/>
    </source>
</evidence>
<keyword evidence="2" id="KW-1133">Transmembrane helix</keyword>
<proteinExistence type="predicted"/>
<dbReference type="AlphaFoldDB" id="A0A0G0K3R6"/>
<feature type="transmembrane region" description="Helical" evidence="2">
    <location>
        <begin position="6"/>
        <end position="26"/>
    </location>
</feature>
<name>A0A0G0K3R6_9BACT</name>
<accession>A0A0G0K3R6</accession>
<evidence type="ECO:0000256" key="1">
    <source>
        <dbReference type="SAM" id="MobiDB-lite"/>
    </source>
</evidence>
<comment type="caution">
    <text evidence="3">The sequence shown here is derived from an EMBL/GenBank/DDBJ whole genome shotgun (WGS) entry which is preliminary data.</text>
</comment>
<gene>
    <name evidence="3" type="ORF">US62_C0043G0007</name>
</gene>
<protein>
    <submittedName>
        <fullName evidence="3">Uncharacterized protein</fullName>
    </submittedName>
</protein>
<evidence type="ECO:0000256" key="2">
    <source>
        <dbReference type="SAM" id="Phobius"/>
    </source>
</evidence>
<sequence length="513" mass="56569">MYTPVNGFIASALILVLATSISLFVYQKRNVGKGVNKGMSSSSVVTQDVLQASQQPIVVDHNSVNLFEQIPDQYLSAARNLRVMFSDRSVGQNIHEYLNCFSALSWATSSPSCRVAYYNSNWNFKTFSERDRLAGTVPSSVLFTPDPIKYDRSNWKFVFRGGSFSYLTQDFITSLAPQYLEITDVLMYEFSYLNIRATDTVINDPVNGYWANSTRNYDVNDYENFISANPGKIFPFWTTSYARSIGTEVGMQFNSTMRQYAINNNKILFDVADILSFTPDGEPCYDNRDGIAYTSQQGQYENNPDDGVSYPAICQDYTTEPDGGHLGSVSSGGLRVAKGFWVMMAQIAGWNPYGQSLPIPTTYYSDPSESTPTPTRYYTPTPTPTRVPTATLTPTSIPQGGVSIHVGDLDGKVNIVNGGWQARVEVYVHNSNHVVVPGAVVTGRMSSVPGITVKCTTNATGWCPVFSPYRLSDTITSDTFTLSGISLSGYSYASQYNHDVDGSTDGYSSTVNR</sequence>
<keyword evidence="2" id="KW-0472">Membrane</keyword>
<evidence type="ECO:0000313" key="3">
    <source>
        <dbReference type="EMBL" id="KKQ43724.1"/>
    </source>
</evidence>
<reference evidence="3 4" key="1">
    <citation type="journal article" date="2015" name="Nature">
        <title>rRNA introns, odd ribosomes, and small enigmatic genomes across a large radiation of phyla.</title>
        <authorList>
            <person name="Brown C.T."/>
            <person name="Hug L.A."/>
            <person name="Thomas B.C."/>
            <person name="Sharon I."/>
            <person name="Castelle C.J."/>
            <person name="Singh A."/>
            <person name="Wilkins M.J."/>
            <person name="Williams K.H."/>
            <person name="Banfield J.F."/>
        </authorList>
    </citation>
    <scope>NUCLEOTIDE SEQUENCE [LARGE SCALE GENOMIC DNA]</scope>
</reference>
<organism evidence="3 4">
    <name type="scientific">Candidatus Woesebacteria bacterium GW2011_GWA1_37_8</name>
    <dbReference type="NCBI Taxonomy" id="1618546"/>
    <lineage>
        <taxon>Bacteria</taxon>
        <taxon>Candidatus Woeseibacteriota</taxon>
    </lineage>
</organism>
<feature type="compositionally biased region" description="Low complexity" evidence="1">
    <location>
        <begin position="371"/>
        <end position="387"/>
    </location>
</feature>
<dbReference type="Proteomes" id="UP000034603">
    <property type="component" value="Unassembled WGS sequence"/>
</dbReference>